<keyword evidence="2" id="KW-1185">Reference proteome</keyword>
<dbReference type="AlphaFoldDB" id="A0A9N7Z6L0"/>
<reference evidence="1" key="1">
    <citation type="submission" date="2020-03" db="EMBL/GenBank/DDBJ databases">
        <authorList>
            <person name="Weist P."/>
        </authorList>
    </citation>
    <scope>NUCLEOTIDE SEQUENCE</scope>
</reference>
<evidence type="ECO:0000313" key="1">
    <source>
        <dbReference type="EMBL" id="CAB1452236.1"/>
    </source>
</evidence>
<organism evidence="1 2">
    <name type="scientific">Pleuronectes platessa</name>
    <name type="common">European plaice</name>
    <dbReference type="NCBI Taxonomy" id="8262"/>
    <lineage>
        <taxon>Eukaryota</taxon>
        <taxon>Metazoa</taxon>
        <taxon>Chordata</taxon>
        <taxon>Craniata</taxon>
        <taxon>Vertebrata</taxon>
        <taxon>Euteleostomi</taxon>
        <taxon>Actinopterygii</taxon>
        <taxon>Neopterygii</taxon>
        <taxon>Teleostei</taxon>
        <taxon>Neoteleostei</taxon>
        <taxon>Acanthomorphata</taxon>
        <taxon>Carangaria</taxon>
        <taxon>Pleuronectiformes</taxon>
        <taxon>Pleuronectoidei</taxon>
        <taxon>Pleuronectidae</taxon>
        <taxon>Pleuronectes</taxon>
    </lineage>
</organism>
<gene>
    <name evidence="1" type="ORF">PLEPLA_LOCUS39976</name>
</gene>
<evidence type="ECO:0000313" key="2">
    <source>
        <dbReference type="Proteomes" id="UP001153269"/>
    </source>
</evidence>
<dbReference type="Proteomes" id="UP001153269">
    <property type="component" value="Unassembled WGS sequence"/>
</dbReference>
<proteinExistence type="predicted"/>
<accession>A0A9N7Z6L0</accession>
<comment type="caution">
    <text evidence="1">The sequence shown here is derived from an EMBL/GenBank/DDBJ whole genome shotgun (WGS) entry which is preliminary data.</text>
</comment>
<name>A0A9N7Z6L0_PLEPL</name>
<sequence length="134" mass="15382">MRAARKALRGAAERHGEGVPRWRGRSYLSVFVKTEKHTLALTVMASLGSLMAEWSQVRGQTKNGSKILNEYRKWRRHRLLGVKEDLDTQQCRKKANRIKDPYQTNHKLFCLLRSGQRYSSIRASGSETVSSPRP</sequence>
<dbReference type="EMBL" id="CADEAL010004121">
    <property type="protein sequence ID" value="CAB1452236.1"/>
    <property type="molecule type" value="Genomic_DNA"/>
</dbReference>
<protein>
    <submittedName>
        <fullName evidence="1">Uncharacterized protein</fullName>
    </submittedName>
</protein>